<dbReference type="RefSeq" id="WP_136727484.1">
    <property type="nucleotide sequence ID" value="NZ_SUMC01000039.1"/>
</dbReference>
<gene>
    <name evidence="2" type="ORF">FCI23_31765</name>
</gene>
<name>A0A4U0SDW4_9ACTN</name>
<evidence type="ECO:0000313" key="3">
    <source>
        <dbReference type="Proteomes" id="UP000305778"/>
    </source>
</evidence>
<feature type="region of interest" description="Disordered" evidence="1">
    <location>
        <begin position="74"/>
        <end position="103"/>
    </location>
</feature>
<feature type="compositionally biased region" description="Pro residues" evidence="1">
    <location>
        <begin position="88"/>
        <end position="103"/>
    </location>
</feature>
<evidence type="ECO:0000256" key="1">
    <source>
        <dbReference type="SAM" id="MobiDB-lite"/>
    </source>
</evidence>
<accession>A0A4U0SDW4</accession>
<dbReference type="EMBL" id="SUMC01000039">
    <property type="protein sequence ID" value="TKA06367.1"/>
    <property type="molecule type" value="Genomic_DNA"/>
</dbReference>
<dbReference type="AlphaFoldDB" id="A0A4U0SDW4"/>
<organism evidence="2 3">
    <name type="scientific">Actinacidiphila oryziradicis</name>
    <dbReference type="NCBI Taxonomy" id="2571141"/>
    <lineage>
        <taxon>Bacteria</taxon>
        <taxon>Bacillati</taxon>
        <taxon>Actinomycetota</taxon>
        <taxon>Actinomycetes</taxon>
        <taxon>Kitasatosporales</taxon>
        <taxon>Streptomycetaceae</taxon>
        <taxon>Actinacidiphila</taxon>
    </lineage>
</organism>
<evidence type="ECO:0000313" key="2">
    <source>
        <dbReference type="EMBL" id="TKA06367.1"/>
    </source>
</evidence>
<reference evidence="2 3" key="1">
    <citation type="submission" date="2019-04" db="EMBL/GenBank/DDBJ databases">
        <title>Streptomyces oryziradicis sp. nov., a novel actinomycete isolated from rhizosphere soil of rice (Oryza sativa L.).</title>
        <authorList>
            <person name="Li C."/>
        </authorList>
    </citation>
    <scope>NUCLEOTIDE SEQUENCE [LARGE SCALE GENOMIC DNA]</scope>
    <source>
        <strain evidence="2 3">NEAU-C40</strain>
    </source>
</reference>
<proteinExistence type="predicted"/>
<dbReference type="Proteomes" id="UP000305778">
    <property type="component" value="Unassembled WGS sequence"/>
</dbReference>
<keyword evidence="3" id="KW-1185">Reference proteome</keyword>
<sequence length="103" mass="11091">MRYLAAVPALGPIAGILGNASPWLVGALLLARLTVPLIDRLLAWQQQRPEADRARLVNTTLASITDPRERLEALARFEPTKNATPTPSTSPQPPAPDPDPPEP</sequence>
<comment type="caution">
    <text evidence="2">The sequence shown here is derived from an EMBL/GenBank/DDBJ whole genome shotgun (WGS) entry which is preliminary data.</text>
</comment>
<protein>
    <submittedName>
        <fullName evidence="2">Uncharacterized protein</fullName>
    </submittedName>
</protein>